<dbReference type="RefSeq" id="WP_062535111.1">
    <property type="nucleotide sequence ID" value="NZ_DF970160.1"/>
</dbReference>
<dbReference type="AlphaFoldDB" id="A0A0K8QL18"/>
<evidence type="ECO:0000256" key="2">
    <source>
        <dbReference type="SAM" id="Phobius"/>
    </source>
</evidence>
<name>A0A0K8QL18_9GAMM</name>
<keyword evidence="5" id="KW-1185">Reference proteome</keyword>
<reference evidence="3" key="1">
    <citation type="submission" date="2015-03" db="EMBL/GenBank/DDBJ databases">
        <title>Draft genome sequence of Mizugakiibacter sediminis skMP5.</title>
        <authorList>
            <person name="Watanabe T."/>
            <person name="Kojima H."/>
            <person name="Fukui M."/>
        </authorList>
    </citation>
    <scope>NUCLEOTIDE SEQUENCE</scope>
    <source>
        <strain evidence="3">SkMP5</strain>
    </source>
</reference>
<dbReference type="HOGENOM" id="CLU_128713_0_0_6"/>
<accession>A0A0K8QL18</accession>
<reference evidence="4" key="2">
    <citation type="submission" date="2015-08" db="EMBL/GenBank/DDBJ databases">
        <title>Complete DNA Sequence of Pseudomonas syringae pv. actinidiae, the Causal Agent of Kiwifruit Canker Disease.</title>
        <authorList>
            <person name="Rikkerink E.H.A."/>
            <person name="Fineran P.C."/>
        </authorList>
    </citation>
    <scope>NUCLEOTIDE SEQUENCE</scope>
    <source>
        <strain evidence="4">SkMP5</strain>
    </source>
</reference>
<sequence>MTRGRRPRPSQRGTGIRLHLWLLYGGLGLVAVTGVVWAVWWDLPGREPTDALHSLTQLHGAGGFIALLLLGSMLPQHVRFGWNTGRNRWSGGSVAAFAAVLILTGYALYYAGEDLREFAKWVHLLLGLGAVAILPLHIWLGRRSRAARAPVQPVPGQTRAQASISDARPAPHSTAARDR</sequence>
<organism evidence="4">
    <name type="scientific">Mizugakiibacter sediminis</name>
    <dbReference type="NCBI Taxonomy" id="1475481"/>
    <lineage>
        <taxon>Bacteria</taxon>
        <taxon>Pseudomonadati</taxon>
        <taxon>Pseudomonadota</taxon>
        <taxon>Gammaproteobacteria</taxon>
        <taxon>Lysobacterales</taxon>
        <taxon>Rhodanobacteraceae</taxon>
        <taxon>Mizugakiibacter</taxon>
    </lineage>
</organism>
<dbReference type="Proteomes" id="UP000253740">
    <property type="component" value="Unassembled WGS sequence"/>
</dbReference>
<dbReference type="OrthoDB" id="6228034at2"/>
<dbReference type="EMBL" id="DF952378">
    <property type="protein sequence ID" value="GAN43658.1"/>
    <property type="molecule type" value="Genomic_DNA"/>
</dbReference>
<gene>
    <name evidence="3" type="ORF">MBSD_0167</name>
    <name evidence="4" type="ORF">MBSD_n0675</name>
</gene>
<dbReference type="STRING" id="1475481.GCA_000953855_00686"/>
<feature type="region of interest" description="Disordered" evidence="1">
    <location>
        <begin position="150"/>
        <end position="179"/>
    </location>
</feature>
<evidence type="ECO:0000256" key="1">
    <source>
        <dbReference type="SAM" id="MobiDB-lite"/>
    </source>
</evidence>
<evidence type="ECO:0000313" key="4">
    <source>
        <dbReference type="EMBL" id="GAP65386.1"/>
    </source>
</evidence>
<proteinExistence type="predicted"/>
<feature type="transmembrane region" description="Helical" evidence="2">
    <location>
        <begin position="94"/>
        <end position="112"/>
    </location>
</feature>
<keyword evidence="2" id="KW-0472">Membrane</keyword>
<feature type="transmembrane region" description="Helical" evidence="2">
    <location>
        <begin position="118"/>
        <end position="140"/>
    </location>
</feature>
<feature type="transmembrane region" description="Helical" evidence="2">
    <location>
        <begin position="21"/>
        <end position="41"/>
    </location>
</feature>
<feature type="transmembrane region" description="Helical" evidence="2">
    <location>
        <begin position="61"/>
        <end position="82"/>
    </location>
</feature>
<evidence type="ECO:0008006" key="6">
    <source>
        <dbReference type="Google" id="ProtNLM"/>
    </source>
</evidence>
<keyword evidence="2" id="KW-0812">Transmembrane</keyword>
<evidence type="ECO:0000313" key="3">
    <source>
        <dbReference type="EMBL" id="GAN43658.1"/>
    </source>
</evidence>
<evidence type="ECO:0000313" key="5">
    <source>
        <dbReference type="Proteomes" id="UP000253740"/>
    </source>
</evidence>
<dbReference type="EMBL" id="DF970160">
    <property type="protein sequence ID" value="GAP65386.1"/>
    <property type="molecule type" value="Genomic_DNA"/>
</dbReference>
<protein>
    <recommendedName>
        <fullName evidence="6">Transmembrane protein</fullName>
    </recommendedName>
</protein>
<keyword evidence="2" id="KW-1133">Transmembrane helix</keyword>